<evidence type="ECO:0000313" key="2">
    <source>
        <dbReference type="Proteomes" id="UP000003081"/>
    </source>
</evidence>
<sequence length="97" mass="11248">MKVSDITTNELIMYCNAYDDEQTHKEIELILIAVKAYIKNYTGLDDEGLDEYEDIPLAVMVLVNEMYDNRSYSTNMTVNVLNPVVESILNMHRRNLL</sequence>
<protein>
    <recommendedName>
        <fullName evidence="3">Phage gp6-like head-tail connector protein</fullName>
    </recommendedName>
</protein>
<dbReference type="HOGENOM" id="CLU_085951_5_0_9"/>
<proteinExistence type="predicted"/>
<evidence type="ECO:0008006" key="3">
    <source>
        <dbReference type="Google" id="ProtNLM"/>
    </source>
</evidence>
<gene>
    <name evidence="1" type="ORF">CLP_2693</name>
</gene>
<dbReference type="InterPro" id="IPR006450">
    <property type="entry name" value="Phage_HK97_gp6-like"/>
</dbReference>
<comment type="caution">
    <text evidence="1">The sequence shown here is derived from an EMBL/GenBank/DDBJ whole genome shotgun (WGS) entry which is preliminary data.</text>
</comment>
<dbReference type="NCBIfam" id="TIGR01560">
    <property type="entry name" value="put_DNA_pack"/>
    <property type="match status" value="1"/>
</dbReference>
<dbReference type="CDD" id="cd08054">
    <property type="entry name" value="gp6"/>
    <property type="match status" value="1"/>
</dbReference>
<name>C4IGZ9_CLOBU</name>
<evidence type="ECO:0000313" key="1">
    <source>
        <dbReference type="EMBL" id="EEP53881.1"/>
    </source>
</evidence>
<accession>C4IGZ9</accession>
<dbReference type="Gene3D" id="1.10.3230.30">
    <property type="entry name" value="Phage gp6-like head-tail connector protein"/>
    <property type="match status" value="1"/>
</dbReference>
<dbReference type="AlphaFoldDB" id="C4IGZ9"/>
<reference evidence="1 2" key="1">
    <citation type="submission" date="2009-08" db="EMBL/GenBank/DDBJ databases">
        <authorList>
            <person name="Shrivastava S."/>
            <person name="Brinkac L.B."/>
            <person name="Brown J.L."/>
            <person name="Bruce D.B."/>
            <person name="Detter C."/>
            <person name="Green L.D."/>
            <person name="Munk C.A."/>
            <person name="Rogers Y.C."/>
            <person name="Tapia R."/>
            <person name="Sims D.R."/>
            <person name="Smith L.A."/>
            <person name="Smith T.J."/>
            <person name="Sutton G."/>
            <person name="Brettin T."/>
        </authorList>
    </citation>
    <scope>NUCLEOTIDE SEQUENCE [LARGE SCALE GENOMIC DNA]</scope>
    <source>
        <strain evidence="2">E4 str. BoNT E BL5262</strain>
    </source>
</reference>
<organism evidence="1 2">
    <name type="scientific">Clostridium butyricum E4 str. BoNT E BL5262</name>
    <dbReference type="NCBI Taxonomy" id="632245"/>
    <lineage>
        <taxon>Bacteria</taxon>
        <taxon>Bacillati</taxon>
        <taxon>Bacillota</taxon>
        <taxon>Clostridia</taxon>
        <taxon>Eubacteriales</taxon>
        <taxon>Clostridiaceae</taxon>
        <taxon>Clostridium</taxon>
    </lineage>
</organism>
<dbReference type="Proteomes" id="UP000003081">
    <property type="component" value="Unassembled WGS sequence"/>
</dbReference>
<dbReference type="eggNOG" id="ENOG502ZHBZ">
    <property type="taxonomic scope" value="Bacteria"/>
</dbReference>
<dbReference type="RefSeq" id="WP_003414915.1">
    <property type="nucleotide sequence ID" value="NZ_ACOM01000005.1"/>
</dbReference>
<keyword evidence="2" id="KW-1185">Reference proteome</keyword>
<dbReference type="EMBL" id="ACOM01000005">
    <property type="protein sequence ID" value="EEP53881.1"/>
    <property type="molecule type" value="Genomic_DNA"/>
</dbReference>